<evidence type="ECO:0000313" key="2">
    <source>
        <dbReference type="EMBL" id="XBH04742.1"/>
    </source>
</evidence>
<name>A0AAU7CIK7_9BACT</name>
<accession>A0AAU7CIK7</accession>
<sequence length="244" mass="25872">MRVGTTLKLAAVVLGVGLLAGNAAQAQGITSTTFRVKDMTGGKLAHQKILVFLTPKTNAEDFVFAAWQQLSPGENSTHTFVLNQAVSGQVTTVDSSQETAVVPIAPGYMSTITDADNLGIVLSKSSLAYAESESLKVTPSQSGIINNTATPPLATKVRWFVNDSLTAESRTFLPAGGALSTFELDTKLYWTVGSTVKAPAYTYQQIDPLLTYDLPPNTPSVDVLVTFDDASQTFKFGFTPSSAP</sequence>
<proteinExistence type="predicted"/>
<feature type="signal peptide" evidence="1">
    <location>
        <begin position="1"/>
        <end position="26"/>
    </location>
</feature>
<dbReference type="EMBL" id="CP155447">
    <property type="protein sequence ID" value="XBH04742.1"/>
    <property type="molecule type" value="Genomic_DNA"/>
</dbReference>
<organism evidence="2">
    <name type="scientific">Singulisphaera sp. Ch08</name>
    <dbReference type="NCBI Taxonomy" id="3120278"/>
    <lineage>
        <taxon>Bacteria</taxon>
        <taxon>Pseudomonadati</taxon>
        <taxon>Planctomycetota</taxon>
        <taxon>Planctomycetia</taxon>
        <taxon>Isosphaerales</taxon>
        <taxon>Isosphaeraceae</taxon>
        <taxon>Singulisphaera</taxon>
    </lineage>
</organism>
<reference evidence="2" key="1">
    <citation type="submission" date="2024-05" db="EMBL/GenBank/DDBJ databases">
        <title>Planctomycetes of the genus Singulisphaera possess chitinolytic capabilities.</title>
        <authorList>
            <person name="Ivanova A."/>
        </authorList>
    </citation>
    <scope>NUCLEOTIDE SEQUENCE</scope>
    <source>
        <strain evidence="2">Ch08T</strain>
    </source>
</reference>
<evidence type="ECO:0000256" key="1">
    <source>
        <dbReference type="SAM" id="SignalP"/>
    </source>
</evidence>
<gene>
    <name evidence="2" type="ORF">V5E97_01630</name>
</gene>
<dbReference type="AlphaFoldDB" id="A0AAU7CIK7"/>
<feature type="chain" id="PRO_5043414234" evidence="1">
    <location>
        <begin position="27"/>
        <end position="244"/>
    </location>
</feature>
<dbReference type="RefSeq" id="WP_406697535.1">
    <property type="nucleotide sequence ID" value="NZ_CP155447.1"/>
</dbReference>
<protein>
    <submittedName>
        <fullName evidence="2">Uncharacterized protein</fullName>
    </submittedName>
</protein>
<keyword evidence="1" id="KW-0732">Signal</keyword>